<proteinExistence type="predicted"/>
<feature type="signal peptide" evidence="1">
    <location>
        <begin position="1"/>
        <end position="22"/>
    </location>
</feature>
<dbReference type="PANTHER" id="PTHR48204:SF1">
    <property type="entry name" value="OS07G0265100 PROTEIN"/>
    <property type="match status" value="1"/>
</dbReference>
<dbReference type="EMBL" id="OOIL02006840">
    <property type="protein sequence ID" value="VFR02833.1"/>
    <property type="molecule type" value="Genomic_DNA"/>
</dbReference>
<keyword evidence="3" id="KW-1185">Reference proteome</keyword>
<dbReference type="Proteomes" id="UP000595140">
    <property type="component" value="Unassembled WGS sequence"/>
</dbReference>
<accession>A0A484NPH4</accession>
<dbReference type="AlphaFoldDB" id="A0A484NPH4"/>
<keyword evidence="1" id="KW-0732">Signal</keyword>
<name>A0A484NPH4_9ASTE</name>
<reference evidence="2 3" key="1">
    <citation type="submission" date="2018-04" db="EMBL/GenBank/DDBJ databases">
        <authorList>
            <person name="Vogel A."/>
        </authorList>
    </citation>
    <scope>NUCLEOTIDE SEQUENCE [LARGE SCALE GENOMIC DNA]</scope>
</reference>
<dbReference type="PANTHER" id="PTHR48204">
    <property type="entry name" value="OS07G0265100 PROTEIN"/>
    <property type="match status" value="1"/>
</dbReference>
<feature type="chain" id="PRO_5019809974" evidence="1">
    <location>
        <begin position="23"/>
        <end position="73"/>
    </location>
</feature>
<sequence>MEGGRGMFCVLPLAKALLKIASQTIDSAVISVVKVLENPNSVSPQLVQTNLHAQFNKIKSSMERETGAQFHEA</sequence>
<evidence type="ECO:0000313" key="2">
    <source>
        <dbReference type="EMBL" id="VFR02833.1"/>
    </source>
</evidence>
<dbReference type="OrthoDB" id="1891930at2759"/>
<evidence type="ECO:0000313" key="3">
    <source>
        <dbReference type="Proteomes" id="UP000595140"/>
    </source>
</evidence>
<protein>
    <submittedName>
        <fullName evidence="2">Uncharacterized protein</fullName>
    </submittedName>
</protein>
<organism evidence="2 3">
    <name type="scientific">Cuscuta campestris</name>
    <dbReference type="NCBI Taxonomy" id="132261"/>
    <lineage>
        <taxon>Eukaryota</taxon>
        <taxon>Viridiplantae</taxon>
        <taxon>Streptophyta</taxon>
        <taxon>Embryophyta</taxon>
        <taxon>Tracheophyta</taxon>
        <taxon>Spermatophyta</taxon>
        <taxon>Magnoliopsida</taxon>
        <taxon>eudicotyledons</taxon>
        <taxon>Gunneridae</taxon>
        <taxon>Pentapetalae</taxon>
        <taxon>asterids</taxon>
        <taxon>lamiids</taxon>
        <taxon>Solanales</taxon>
        <taxon>Convolvulaceae</taxon>
        <taxon>Cuscuteae</taxon>
        <taxon>Cuscuta</taxon>
        <taxon>Cuscuta subgen. Grammica</taxon>
        <taxon>Cuscuta sect. Cleistogrammica</taxon>
    </lineage>
</organism>
<gene>
    <name evidence="2" type="ORF">CCAM_LOCUS44608</name>
</gene>
<evidence type="ECO:0000256" key="1">
    <source>
        <dbReference type="SAM" id="SignalP"/>
    </source>
</evidence>